<dbReference type="InterPro" id="IPR051923">
    <property type="entry name" value="Glycosyl_Hydrolase_39"/>
</dbReference>
<dbReference type="Proteomes" id="UP000034090">
    <property type="component" value="Unassembled WGS sequence"/>
</dbReference>
<feature type="chain" id="PRO_5002536556" description="Asl1-like glycosyl hydrolase catalytic domain-containing protein" evidence="1">
    <location>
        <begin position="23"/>
        <end position="320"/>
    </location>
</feature>
<reference evidence="2 3" key="1">
    <citation type="journal article" date="2015" name="Nature">
        <title>rRNA introns, odd ribosomes, and small enigmatic genomes across a large radiation of phyla.</title>
        <authorList>
            <person name="Brown C.T."/>
            <person name="Hug L.A."/>
            <person name="Thomas B.C."/>
            <person name="Sharon I."/>
            <person name="Castelle C.J."/>
            <person name="Singh A."/>
            <person name="Wilkins M.J."/>
            <person name="Williams K.H."/>
            <person name="Banfield J.F."/>
        </authorList>
    </citation>
    <scope>NUCLEOTIDE SEQUENCE [LARGE SCALE GENOMIC DNA]</scope>
</reference>
<dbReference type="SUPFAM" id="SSF51445">
    <property type="entry name" value="(Trans)glycosidases"/>
    <property type="match status" value="1"/>
</dbReference>
<comment type="caution">
    <text evidence="2">The sequence shown here is derived from an EMBL/GenBank/DDBJ whole genome shotgun (WGS) entry which is preliminary data.</text>
</comment>
<name>A0A0G1DHJ2_9BACT</name>
<evidence type="ECO:0000256" key="1">
    <source>
        <dbReference type="SAM" id="SignalP"/>
    </source>
</evidence>
<dbReference type="AlphaFoldDB" id="A0A0G1DHJ2"/>
<evidence type="ECO:0000313" key="2">
    <source>
        <dbReference type="EMBL" id="KKS97335.1"/>
    </source>
</evidence>
<dbReference type="Gene3D" id="3.20.20.80">
    <property type="entry name" value="Glycosidases"/>
    <property type="match status" value="1"/>
</dbReference>
<dbReference type="PANTHER" id="PTHR12631">
    <property type="entry name" value="ALPHA-L-IDURONIDASE"/>
    <property type="match status" value="1"/>
</dbReference>
<organism evidence="2 3">
    <name type="scientific">Candidatus Woesebacteria bacterium GW2011_GWB1_43_14</name>
    <dbReference type="NCBI Taxonomy" id="1618578"/>
    <lineage>
        <taxon>Bacteria</taxon>
        <taxon>Candidatus Woeseibacteriota</taxon>
    </lineage>
</organism>
<keyword evidence="1" id="KW-0732">Signal</keyword>
<protein>
    <recommendedName>
        <fullName evidence="4">Asl1-like glycosyl hydrolase catalytic domain-containing protein</fullName>
    </recommendedName>
</protein>
<evidence type="ECO:0008006" key="4">
    <source>
        <dbReference type="Google" id="ProtNLM"/>
    </source>
</evidence>
<dbReference type="GO" id="GO:0004553">
    <property type="term" value="F:hydrolase activity, hydrolyzing O-glycosyl compounds"/>
    <property type="evidence" value="ECO:0007669"/>
    <property type="project" value="TreeGrafter"/>
</dbReference>
<feature type="signal peptide" evidence="1">
    <location>
        <begin position="1"/>
        <end position="22"/>
    </location>
</feature>
<proteinExistence type="predicted"/>
<dbReference type="InterPro" id="IPR017853">
    <property type="entry name" value="GH"/>
</dbReference>
<evidence type="ECO:0000313" key="3">
    <source>
        <dbReference type="Proteomes" id="UP000034090"/>
    </source>
</evidence>
<dbReference type="EMBL" id="LCFQ01000013">
    <property type="protein sequence ID" value="KKS97335.1"/>
    <property type="molecule type" value="Genomic_DNA"/>
</dbReference>
<dbReference type="STRING" id="1618578.UV74_C0013G0457"/>
<accession>A0A0G1DHJ2</accession>
<sequence length="320" mass="36690">MIKKSLAVLVVLTVIFTSQVEAQTNNKFGIHIVSEADLIDASNLVGENGFVTMVIREDERDHTRWQGVFNEMKRLKLIPIIRIATRTEGDHWIKPNKNEAENWAKFLNSLDWPTNDRFVVLFNEPNHAKEWGGEINPQEYAEIARTYWEELKKASTDFFVLPAGLDLAANNSSTTMDAHDFYTLMHQSDELIFTIFDGLTSHSYPNPNYSGSQYDTGKMSIAGYKWELEHLKKYDLYPNIPVFITETGWINTNSDLSGKYLYAFNNVWSDSRIMAVTPFLLSYQSAPFDVFSWKDKTGNYLPHFQTIANLAKVDISETSN</sequence>
<dbReference type="PANTHER" id="PTHR12631:SF10">
    <property type="entry name" value="BETA-XYLOSIDASE-LIKE PROTEIN-RELATED"/>
    <property type="match status" value="1"/>
</dbReference>
<gene>
    <name evidence="2" type="ORF">UV74_C0013G0457</name>
</gene>